<dbReference type="Gene3D" id="2.40.30.170">
    <property type="match status" value="1"/>
</dbReference>
<evidence type="ECO:0000313" key="10">
    <source>
        <dbReference type="EMBL" id="SHE88131.1"/>
    </source>
</evidence>
<dbReference type="GO" id="GO:0016020">
    <property type="term" value="C:membrane"/>
    <property type="evidence" value="ECO:0007669"/>
    <property type="project" value="UniProtKB-SubCell"/>
</dbReference>
<dbReference type="InterPro" id="IPR058624">
    <property type="entry name" value="MdtA-like_HH"/>
</dbReference>
<protein>
    <submittedName>
        <fullName evidence="10">Membrane fusion protein, multidrug efflux system</fullName>
    </submittedName>
</protein>
<dbReference type="InterPro" id="IPR058792">
    <property type="entry name" value="Beta-barrel_RND_2"/>
</dbReference>
<evidence type="ECO:0000259" key="8">
    <source>
        <dbReference type="Pfam" id="PF25917"/>
    </source>
</evidence>
<keyword evidence="2 6" id="KW-0812">Transmembrane</keyword>
<proteinExistence type="predicted"/>
<evidence type="ECO:0000259" key="7">
    <source>
        <dbReference type="Pfam" id="PF25876"/>
    </source>
</evidence>
<evidence type="ECO:0000313" key="11">
    <source>
        <dbReference type="Proteomes" id="UP000184480"/>
    </source>
</evidence>
<evidence type="ECO:0000256" key="4">
    <source>
        <dbReference type="ARBA" id="ARBA00023136"/>
    </source>
</evidence>
<dbReference type="OrthoDB" id="9811754at2"/>
<dbReference type="Gene3D" id="2.40.50.100">
    <property type="match status" value="1"/>
</dbReference>
<keyword evidence="11" id="KW-1185">Reference proteome</keyword>
<dbReference type="InterPro" id="IPR058625">
    <property type="entry name" value="MdtA-like_BSH"/>
</dbReference>
<dbReference type="Pfam" id="PF25917">
    <property type="entry name" value="BSH_RND"/>
    <property type="match status" value="1"/>
</dbReference>
<evidence type="ECO:0000256" key="1">
    <source>
        <dbReference type="ARBA" id="ARBA00004167"/>
    </source>
</evidence>
<evidence type="ECO:0000256" key="6">
    <source>
        <dbReference type="SAM" id="Phobius"/>
    </source>
</evidence>
<feature type="transmembrane region" description="Helical" evidence="6">
    <location>
        <begin position="17"/>
        <end position="38"/>
    </location>
</feature>
<dbReference type="AlphaFoldDB" id="A0A1M4X3S5"/>
<dbReference type="PANTHER" id="PTHR30386:SF26">
    <property type="entry name" value="TRANSPORT PROTEIN COMB"/>
    <property type="match status" value="1"/>
</dbReference>
<evidence type="ECO:0000256" key="5">
    <source>
        <dbReference type="SAM" id="Coils"/>
    </source>
</evidence>
<reference evidence="11" key="1">
    <citation type="submission" date="2016-11" db="EMBL/GenBank/DDBJ databases">
        <authorList>
            <person name="Varghese N."/>
            <person name="Submissions S."/>
        </authorList>
    </citation>
    <scope>NUCLEOTIDE SEQUENCE [LARGE SCALE GENOMIC DNA]</scope>
    <source>
        <strain evidence="11">DSM 27370</strain>
    </source>
</reference>
<feature type="domain" description="Multidrug resistance protein MdtA-like alpha-helical hairpin" evidence="7">
    <location>
        <begin position="135"/>
        <end position="220"/>
    </location>
</feature>
<organism evidence="10 11">
    <name type="scientific">Dysgonomonas macrotermitis</name>
    <dbReference type="NCBI Taxonomy" id="1346286"/>
    <lineage>
        <taxon>Bacteria</taxon>
        <taxon>Pseudomonadati</taxon>
        <taxon>Bacteroidota</taxon>
        <taxon>Bacteroidia</taxon>
        <taxon>Bacteroidales</taxon>
        <taxon>Dysgonomonadaceae</taxon>
        <taxon>Dysgonomonas</taxon>
    </lineage>
</organism>
<dbReference type="GO" id="GO:0055085">
    <property type="term" value="P:transmembrane transport"/>
    <property type="evidence" value="ECO:0007669"/>
    <property type="project" value="InterPro"/>
</dbReference>
<evidence type="ECO:0000259" key="9">
    <source>
        <dbReference type="Pfam" id="PF25954"/>
    </source>
</evidence>
<dbReference type="InterPro" id="IPR050739">
    <property type="entry name" value="MFP"/>
</dbReference>
<evidence type="ECO:0000256" key="3">
    <source>
        <dbReference type="ARBA" id="ARBA00022989"/>
    </source>
</evidence>
<keyword evidence="3 6" id="KW-1133">Transmembrane helix</keyword>
<feature type="coiled-coil region" evidence="5">
    <location>
        <begin position="130"/>
        <end position="216"/>
    </location>
</feature>
<dbReference type="PANTHER" id="PTHR30386">
    <property type="entry name" value="MEMBRANE FUSION SUBUNIT OF EMRAB-TOLC MULTIDRUG EFFLUX PUMP"/>
    <property type="match status" value="1"/>
</dbReference>
<dbReference type="RefSeq" id="WP_062175959.1">
    <property type="nucleotide sequence ID" value="NZ_BBXL01000002.1"/>
</dbReference>
<dbReference type="Pfam" id="PF25876">
    <property type="entry name" value="HH_MFP_RND"/>
    <property type="match status" value="1"/>
</dbReference>
<dbReference type="STRING" id="1346286.SAMN05444362_102394"/>
<keyword evidence="5" id="KW-0175">Coiled coil</keyword>
<dbReference type="Pfam" id="PF25954">
    <property type="entry name" value="Beta-barrel_RND_2"/>
    <property type="match status" value="1"/>
</dbReference>
<accession>A0A1M4X3S5</accession>
<dbReference type="Proteomes" id="UP000184480">
    <property type="component" value="Unassembled WGS sequence"/>
</dbReference>
<name>A0A1M4X3S5_9BACT</name>
<keyword evidence="4 6" id="KW-0472">Membrane</keyword>
<feature type="domain" description="Multidrug resistance protein MdtA-like barrel-sandwich hybrid" evidence="8">
    <location>
        <begin position="55"/>
        <end position="251"/>
    </location>
</feature>
<dbReference type="EMBL" id="FQUC01000002">
    <property type="protein sequence ID" value="SHE88131.1"/>
    <property type="molecule type" value="Genomic_DNA"/>
</dbReference>
<comment type="subcellular location">
    <subcellularLocation>
        <location evidence="1">Membrane</location>
        <topology evidence="1">Single-pass membrane protein</topology>
    </subcellularLocation>
</comment>
<dbReference type="SUPFAM" id="SSF111369">
    <property type="entry name" value="HlyD-like secretion proteins"/>
    <property type="match status" value="2"/>
</dbReference>
<gene>
    <name evidence="10" type="ORF">SAMN05444362_102394</name>
</gene>
<sequence>MENQNNNKKGKNIRFRIFNYTILALIIVGVIWVFAQFIEVSDTGYTDNAQVKRHIVPVNSRVQGYIKEIRFAEYQHVNEGDTLLIIDDSEYLYRLAQAEANYANAVAGKVITGSTISTTQNNLSVSDAGIEEIKVRLENAATNLRRYKNLLEQESVTQDQYDRMKTEYDATKAKYDMLVRQKQSTALVGQEQTNRLSQNEANIKQAKAALDIAQLNLSYTVIVAPRSGIVGRKDLQVGQLIQPGQSVVSVVDDSDVWVIANYKEKQTKNISVGDNVDVSIDAVPNVRFKGKVTAMSQATGSAFSLVPTDNATGNFVKIEQRIPIRIELTGENATESLERLKAGMSAEVYIQSK</sequence>
<feature type="domain" description="CusB-like beta-barrel" evidence="9">
    <location>
        <begin position="256"/>
        <end position="295"/>
    </location>
</feature>
<evidence type="ECO:0000256" key="2">
    <source>
        <dbReference type="ARBA" id="ARBA00022692"/>
    </source>
</evidence>